<feature type="non-terminal residue" evidence="4">
    <location>
        <position position="1"/>
    </location>
</feature>
<feature type="non-terminal residue" evidence="4">
    <location>
        <position position="98"/>
    </location>
</feature>
<proteinExistence type="predicted"/>
<gene>
    <name evidence="4" type="ORF">SELMODRAFT_17328</name>
</gene>
<dbReference type="InterPro" id="IPR011009">
    <property type="entry name" value="Kinase-like_dom_sf"/>
</dbReference>
<evidence type="ECO:0000313" key="5">
    <source>
        <dbReference type="Proteomes" id="UP000001514"/>
    </source>
</evidence>
<dbReference type="PANTHER" id="PTHR47989">
    <property type="entry name" value="OS01G0750732 PROTEIN"/>
    <property type="match status" value="1"/>
</dbReference>
<dbReference type="EMBL" id="GL377636">
    <property type="protein sequence ID" value="EFJ12905.1"/>
    <property type="molecule type" value="Genomic_DNA"/>
</dbReference>
<dbReference type="PANTHER" id="PTHR47989:SF8">
    <property type="entry name" value="INACTIVE PROTEIN KINASE SELMODRAFT_444075-LIKE"/>
    <property type="match status" value="1"/>
</dbReference>
<dbReference type="InterPro" id="IPR001245">
    <property type="entry name" value="Ser-Thr/Tyr_kinase_cat_dom"/>
</dbReference>
<dbReference type="Gramene" id="EFJ12905">
    <property type="protein sequence ID" value="EFJ12905"/>
    <property type="gene ID" value="SELMODRAFT_17328"/>
</dbReference>
<dbReference type="SUPFAM" id="SSF56112">
    <property type="entry name" value="Protein kinase-like (PK-like)"/>
    <property type="match status" value="1"/>
</dbReference>
<dbReference type="Gene3D" id="3.30.200.20">
    <property type="entry name" value="Phosphorylase Kinase, domain 1"/>
    <property type="match status" value="1"/>
</dbReference>
<feature type="domain" description="Protein kinase" evidence="3">
    <location>
        <begin position="13"/>
        <end position="98"/>
    </location>
</feature>
<dbReference type="eggNOG" id="KOG1187">
    <property type="taxonomic scope" value="Eukaryota"/>
</dbReference>
<evidence type="ECO:0000256" key="1">
    <source>
        <dbReference type="ARBA" id="ARBA00022741"/>
    </source>
</evidence>
<sequence>FAYAELEEATDNFSQANFLAEGGLGFVYNGVLKGGQHIAVKQHKLASTRGKEFCAEVKVLSGAQHRNLVTLLRFCVEDGKRMLVYEFVCNKALDYHLF</sequence>
<keyword evidence="1" id="KW-0547">Nucleotide-binding</keyword>
<keyword evidence="2" id="KW-0067">ATP-binding</keyword>
<dbReference type="InParanoid" id="D8SRR9"/>
<reference evidence="4 5" key="1">
    <citation type="journal article" date="2011" name="Science">
        <title>The Selaginella genome identifies genetic changes associated with the evolution of vascular plants.</title>
        <authorList>
            <person name="Banks J.A."/>
            <person name="Nishiyama T."/>
            <person name="Hasebe M."/>
            <person name="Bowman J.L."/>
            <person name="Gribskov M."/>
            <person name="dePamphilis C."/>
            <person name="Albert V.A."/>
            <person name="Aono N."/>
            <person name="Aoyama T."/>
            <person name="Ambrose B.A."/>
            <person name="Ashton N.W."/>
            <person name="Axtell M.J."/>
            <person name="Barker E."/>
            <person name="Barker M.S."/>
            <person name="Bennetzen J.L."/>
            <person name="Bonawitz N.D."/>
            <person name="Chapple C."/>
            <person name="Cheng C."/>
            <person name="Correa L.G."/>
            <person name="Dacre M."/>
            <person name="DeBarry J."/>
            <person name="Dreyer I."/>
            <person name="Elias M."/>
            <person name="Engstrom E.M."/>
            <person name="Estelle M."/>
            <person name="Feng L."/>
            <person name="Finet C."/>
            <person name="Floyd S.K."/>
            <person name="Frommer W.B."/>
            <person name="Fujita T."/>
            <person name="Gramzow L."/>
            <person name="Gutensohn M."/>
            <person name="Harholt J."/>
            <person name="Hattori M."/>
            <person name="Heyl A."/>
            <person name="Hirai T."/>
            <person name="Hiwatashi Y."/>
            <person name="Ishikawa M."/>
            <person name="Iwata M."/>
            <person name="Karol K.G."/>
            <person name="Koehler B."/>
            <person name="Kolukisaoglu U."/>
            <person name="Kubo M."/>
            <person name="Kurata T."/>
            <person name="Lalonde S."/>
            <person name="Li K."/>
            <person name="Li Y."/>
            <person name="Litt A."/>
            <person name="Lyons E."/>
            <person name="Manning G."/>
            <person name="Maruyama T."/>
            <person name="Michael T.P."/>
            <person name="Mikami K."/>
            <person name="Miyazaki S."/>
            <person name="Morinaga S."/>
            <person name="Murata T."/>
            <person name="Mueller-Roeber B."/>
            <person name="Nelson D.R."/>
            <person name="Obara M."/>
            <person name="Oguri Y."/>
            <person name="Olmstead R.G."/>
            <person name="Onodera N."/>
            <person name="Petersen B.L."/>
            <person name="Pils B."/>
            <person name="Prigge M."/>
            <person name="Rensing S.A."/>
            <person name="Riano-Pachon D.M."/>
            <person name="Roberts A.W."/>
            <person name="Sato Y."/>
            <person name="Scheller H.V."/>
            <person name="Schulz B."/>
            <person name="Schulz C."/>
            <person name="Shakirov E.V."/>
            <person name="Shibagaki N."/>
            <person name="Shinohara N."/>
            <person name="Shippen D.E."/>
            <person name="Soerensen I."/>
            <person name="Sotooka R."/>
            <person name="Sugimoto N."/>
            <person name="Sugita M."/>
            <person name="Sumikawa N."/>
            <person name="Tanurdzic M."/>
            <person name="Theissen G."/>
            <person name="Ulvskov P."/>
            <person name="Wakazuki S."/>
            <person name="Weng J.K."/>
            <person name="Willats W.W."/>
            <person name="Wipf D."/>
            <person name="Wolf P.G."/>
            <person name="Yang L."/>
            <person name="Zimmer A.D."/>
            <person name="Zhu Q."/>
            <person name="Mitros T."/>
            <person name="Hellsten U."/>
            <person name="Loque D."/>
            <person name="Otillar R."/>
            <person name="Salamov A."/>
            <person name="Schmutz J."/>
            <person name="Shapiro H."/>
            <person name="Lindquist E."/>
            <person name="Lucas S."/>
            <person name="Rokhsar D."/>
            <person name="Grigoriev I.V."/>
        </authorList>
    </citation>
    <scope>NUCLEOTIDE SEQUENCE [LARGE SCALE GENOMIC DNA]</scope>
</reference>
<dbReference type="Proteomes" id="UP000001514">
    <property type="component" value="Unassembled WGS sequence"/>
</dbReference>
<dbReference type="FunFam" id="3.30.200.20:FF:000162">
    <property type="entry name" value="Adenine nucleotide alpha hydrolase-like domain kinase"/>
    <property type="match status" value="1"/>
</dbReference>
<dbReference type="AlphaFoldDB" id="D8SRR9"/>
<dbReference type="GO" id="GO:0005524">
    <property type="term" value="F:ATP binding"/>
    <property type="evidence" value="ECO:0007669"/>
    <property type="project" value="UniProtKB-KW"/>
</dbReference>
<dbReference type="OMA" id="MCIAKKI"/>
<dbReference type="GO" id="GO:0004672">
    <property type="term" value="F:protein kinase activity"/>
    <property type="evidence" value="ECO:0007669"/>
    <property type="project" value="InterPro"/>
</dbReference>
<dbReference type="InterPro" id="IPR000719">
    <property type="entry name" value="Prot_kinase_dom"/>
</dbReference>
<evidence type="ECO:0000313" key="4">
    <source>
        <dbReference type="EMBL" id="EFJ12905.1"/>
    </source>
</evidence>
<organism evidence="5">
    <name type="scientific">Selaginella moellendorffii</name>
    <name type="common">Spikemoss</name>
    <dbReference type="NCBI Taxonomy" id="88036"/>
    <lineage>
        <taxon>Eukaryota</taxon>
        <taxon>Viridiplantae</taxon>
        <taxon>Streptophyta</taxon>
        <taxon>Embryophyta</taxon>
        <taxon>Tracheophyta</taxon>
        <taxon>Lycopodiopsida</taxon>
        <taxon>Selaginellales</taxon>
        <taxon>Selaginellaceae</taxon>
        <taxon>Selaginella</taxon>
    </lineage>
</organism>
<keyword evidence="5" id="KW-1185">Reference proteome</keyword>
<protein>
    <recommendedName>
        <fullName evidence="3">Protein kinase domain-containing protein</fullName>
    </recommendedName>
</protein>
<dbReference type="PROSITE" id="PS50011">
    <property type="entry name" value="PROTEIN_KINASE_DOM"/>
    <property type="match status" value="1"/>
</dbReference>
<dbReference type="Pfam" id="PF07714">
    <property type="entry name" value="PK_Tyr_Ser-Thr"/>
    <property type="match status" value="1"/>
</dbReference>
<dbReference type="HOGENOM" id="CLU_000288_139_3_1"/>
<dbReference type="KEGG" id="smo:SELMODRAFT_17328"/>
<evidence type="ECO:0000256" key="2">
    <source>
        <dbReference type="ARBA" id="ARBA00022840"/>
    </source>
</evidence>
<evidence type="ECO:0000259" key="3">
    <source>
        <dbReference type="PROSITE" id="PS50011"/>
    </source>
</evidence>
<accession>D8SRR9</accession>
<name>D8SRR9_SELML</name>